<feature type="compositionally biased region" description="Low complexity" evidence="1">
    <location>
        <begin position="159"/>
        <end position="175"/>
    </location>
</feature>
<name>A0A518H9S1_9BACT</name>
<dbReference type="AlphaFoldDB" id="A0A518H9S1"/>
<feature type="region of interest" description="Disordered" evidence="1">
    <location>
        <begin position="159"/>
        <end position="207"/>
    </location>
</feature>
<evidence type="ECO:0008006" key="4">
    <source>
        <dbReference type="Google" id="ProtNLM"/>
    </source>
</evidence>
<gene>
    <name evidence="2" type="ORF">ElP_55330</name>
</gene>
<accession>A0A518H9S1</accession>
<dbReference type="KEGG" id="tpla:ElP_55330"/>
<protein>
    <recommendedName>
        <fullName evidence="4">DUF4062 domain-containing protein</fullName>
    </recommendedName>
</protein>
<sequence length="454" mass="49665">MIGSPGDATEERQAITDTILKWNAANKAQGLWVEPVKWETHSTPGLDGRPQGMINEELIPQSDCLIAIFRARAGSPTGKELSGTIEEIREFMRVGKYVVVYFFEGMVPIKGIDPDQIKLIHQFKEEIQQKGLTESYSTVDELQAKLSVQLSGIVKKLTSRPASSRKSGSSRKAAPTSQLSIANKGKGPNKTKHSKAPSSSTRTKVDSSDRWALLGDSFLEAKTVRQNRDGTITAEVPSQSAEVDAAMASLRPHHYGRSKPVPFAHGNDAWIVTVREVESVSEGGEQLWTVVLAPEPVEYGGGSMEMSVQTQGKLYTADEIARMRAGRILLNDPPPLDDNKRPSGDIAMLEEAFLEAQIRGVSTPVTVNDCIIQVIYNEQRGKGVNFLKLARLGAIFMLKAGGVIEHVRKLTLGPVRNGKVHVEFVGVRRKKYVNADPTIIQLEGDCALEQGSKD</sequence>
<keyword evidence="3" id="KW-1185">Reference proteome</keyword>
<evidence type="ECO:0000256" key="1">
    <source>
        <dbReference type="SAM" id="MobiDB-lite"/>
    </source>
</evidence>
<dbReference type="Proteomes" id="UP000317835">
    <property type="component" value="Chromosome"/>
</dbReference>
<evidence type="ECO:0000313" key="2">
    <source>
        <dbReference type="EMBL" id="QDV37593.1"/>
    </source>
</evidence>
<proteinExistence type="predicted"/>
<reference evidence="2 3" key="1">
    <citation type="submission" date="2019-02" db="EMBL/GenBank/DDBJ databases">
        <title>Deep-cultivation of Planctomycetes and their phenomic and genomic characterization uncovers novel biology.</title>
        <authorList>
            <person name="Wiegand S."/>
            <person name="Jogler M."/>
            <person name="Boedeker C."/>
            <person name="Pinto D."/>
            <person name="Vollmers J."/>
            <person name="Rivas-Marin E."/>
            <person name="Kohn T."/>
            <person name="Peeters S.H."/>
            <person name="Heuer A."/>
            <person name="Rast P."/>
            <person name="Oberbeckmann S."/>
            <person name="Bunk B."/>
            <person name="Jeske O."/>
            <person name="Meyerdierks A."/>
            <person name="Storesund J.E."/>
            <person name="Kallscheuer N."/>
            <person name="Luecker S."/>
            <person name="Lage O.M."/>
            <person name="Pohl T."/>
            <person name="Merkel B.J."/>
            <person name="Hornburger P."/>
            <person name="Mueller R.-W."/>
            <person name="Bruemmer F."/>
            <person name="Labrenz M."/>
            <person name="Spormann A.M."/>
            <person name="Op den Camp H."/>
            <person name="Overmann J."/>
            <person name="Amann R."/>
            <person name="Jetten M.S.M."/>
            <person name="Mascher T."/>
            <person name="Medema M.H."/>
            <person name="Devos D.P."/>
            <person name="Kaster A.-K."/>
            <person name="Ovreas L."/>
            <person name="Rohde M."/>
            <person name="Galperin M.Y."/>
            <person name="Jogler C."/>
        </authorList>
    </citation>
    <scope>NUCLEOTIDE SEQUENCE [LARGE SCALE GENOMIC DNA]</scope>
    <source>
        <strain evidence="2 3">ElP</strain>
    </source>
</reference>
<dbReference type="EMBL" id="CP036426">
    <property type="protein sequence ID" value="QDV37593.1"/>
    <property type="molecule type" value="Genomic_DNA"/>
</dbReference>
<evidence type="ECO:0000313" key="3">
    <source>
        <dbReference type="Proteomes" id="UP000317835"/>
    </source>
</evidence>
<organism evidence="2 3">
    <name type="scientific">Tautonia plasticadhaerens</name>
    <dbReference type="NCBI Taxonomy" id="2527974"/>
    <lineage>
        <taxon>Bacteria</taxon>
        <taxon>Pseudomonadati</taxon>
        <taxon>Planctomycetota</taxon>
        <taxon>Planctomycetia</taxon>
        <taxon>Isosphaerales</taxon>
        <taxon>Isosphaeraceae</taxon>
        <taxon>Tautonia</taxon>
    </lineage>
</organism>